<gene>
    <name evidence="1" type="ORF">LCGC14_0640060</name>
</gene>
<dbReference type="InterPro" id="IPR011250">
    <property type="entry name" value="OMP/PagP_B-barrel"/>
</dbReference>
<dbReference type="AlphaFoldDB" id="A0A0F9U7R8"/>
<name>A0A0F9U7R8_9ZZZZ</name>
<organism evidence="1">
    <name type="scientific">marine sediment metagenome</name>
    <dbReference type="NCBI Taxonomy" id="412755"/>
    <lineage>
        <taxon>unclassified sequences</taxon>
        <taxon>metagenomes</taxon>
        <taxon>ecological metagenomes</taxon>
    </lineage>
</organism>
<dbReference type="SUPFAM" id="SSF56925">
    <property type="entry name" value="OMPA-like"/>
    <property type="match status" value="1"/>
</dbReference>
<accession>A0A0F9U7R8</accession>
<evidence type="ECO:0008006" key="2">
    <source>
        <dbReference type="Google" id="ProtNLM"/>
    </source>
</evidence>
<proteinExistence type="predicted"/>
<reference evidence="1" key="1">
    <citation type="journal article" date="2015" name="Nature">
        <title>Complex archaea that bridge the gap between prokaryotes and eukaryotes.</title>
        <authorList>
            <person name="Spang A."/>
            <person name="Saw J.H."/>
            <person name="Jorgensen S.L."/>
            <person name="Zaremba-Niedzwiedzka K."/>
            <person name="Martijn J."/>
            <person name="Lind A.E."/>
            <person name="van Eijk R."/>
            <person name="Schleper C."/>
            <person name="Guy L."/>
            <person name="Ettema T.J."/>
        </authorList>
    </citation>
    <scope>NUCLEOTIDE SEQUENCE</scope>
</reference>
<comment type="caution">
    <text evidence="1">The sequence shown here is derived from an EMBL/GenBank/DDBJ whole genome shotgun (WGS) entry which is preliminary data.</text>
</comment>
<dbReference type="EMBL" id="LAZR01001154">
    <property type="protein sequence ID" value="KKN49708.1"/>
    <property type="molecule type" value="Genomic_DNA"/>
</dbReference>
<evidence type="ECO:0000313" key="1">
    <source>
        <dbReference type="EMBL" id="KKN49708.1"/>
    </source>
</evidence>
<sequence length="246" mass="26615">MAKFYPSIFAFIALAVGSATNANAQEDTWRFQLTPYVWMAGLAGDVRPLENSPTVSTSRSFSDVFDDLDGAFFLAGSARRDRLVLFADLTWASLSHESALLPGMTAEGKLRQRSLTAAAGYQVINTPSLHLDLLAGARAWRIEADVNVPALGISASETEHWVDPILAARLRSNWSPQWSTLVHADVGGFGVGSDNTWQAMATANYQISDALHISAGYRHLAVDRDESGTRVDVSMSGPLLGATLRF</sequence>
<protein>
    <recommendedName>
        <fullName evidence="2">Outer membrane protein beta-barrel domain-containing protein</fullName>
    </recommendedName>
</protein>